<feature type="transmembrane region" description="Helical" evidence="2">
    <location>
        <begin position="6"/>
        <end position="23"/>
    </location>
</feature>
<keyword evidence="4" id="KW-1185">Reference proteome</keyword>
<evidence type="ECO:0000313" key="3">
    <source>
        <dbReference type="EMBL" id="KAK5648988.1"/>
    </source>
</evidence>
<evidence type="ECO:0000313" key="4">
    <source>
        <dbReference type="Proteomes" id="UP001329430"/>
    </source>
</evidence>
<sequence length="108" mass="12283">MNIEIFILVAIIVIFFASCCGFLQKIREYYEGNPPIASTLSQSEEQITEGVFPASFSPPPNIDYLEPPPKYEDLIKENQITIAFPQIERNEAERSQDNSPNFTAINIR</sequence>
<keyword evidence="2" id="KW-1133">Transmembrane helix</keyword>
<dbReference type="AlphaFoldDB" id="A0AAN7VT60"/>
<comment type="caution">
    <text evidence="3">The sequence shown here is derived from an EMBL/GenBank/DDBJ whole genome shotgun (WGS) entry which is preliminary data.</text>
</comment>
<gene>
    <name evidence="3" type="ORF">RI129_003880</name>
</gene>
<reference evidence="3 4" key="1">
    <citation type="journal article" date="2024" name="Insects">
        <title>An Improved Chromosome-Level Genome Assembly of the Firefly Pyrocoelia pectoralis.</title>
        <authorList>
            <person name="Fu X."/>
            <person name="Meyer-Rochow V.B."/>
            <person name="Ballantyne L."/>
            <person name="Zhu X."/>
        </authorList>
    </citation>
    <scope>NUCLEOTIDE SEQUENCE [LARGE SCALE GENOMIC DNA]</scope>
    <source>
        <strain evidence="3">XCY_ONT2</strain>
    </source>
</reference>
<protein>
    <submittedName>
        <fullName evidence="3">Uncharacterized protein</fullName>
    </submittedName>
</protein>
<organism evidence="3 4">
    <name type="scientific">Pyrocoelia pectoralis</name>
    <dbReference type="NCBI Taxonomy" id="417401"/>
    <lineage>
        <taxon>Eukaryota</taxon>
        <taxon>Metazoa</taxon>
        <taxon>Ecdysozoa</taxon>
        <taxon>Arthropoda</taxon>
        <taxon>Hexapoda</taxon>
        <taxon>Insecta</taxon>
        <taxon>Pterygota</taxon>
        <taxon>Neoptera</taxon>
        <taxon>Endopterygota</taxon>
        <taxon>Coleoptera</taxon>
        <taxon>Polyphaga</taxon>
        <taxon>Elateriformia</taxon>
        <taxon>Elateroidea</taxon>
        <taxon>Lampyridae</taxon>
        <taxon>Lampyrinae</taxon>
        <taxon>Pyrocoelia</taxon>
    </lineage>
</organism>
<feature type="region of interest" description="Disordered" evidence="1">
    <location>
        <begin position="89"/>
        <end position="108"/>
    </location>
</feature>
<keyword evidence="2" id="KW-0812">Transmembrane</keyword>
<evidence type="ECO:0000256" key="1">
    <source>
        <dbReference type="SAM" id="MobiDB-lite"/>
    </source>
</evidence>
<feature type="compositionally biased region" description="Polar residues" evidence="1">
    <location>
        <begin position="97"/>
        <end position="108"/>
    </location>
</feature>
<name>A0AAN7VT60_9COLE</name>
<dbReference type="EMBL" id="JAVRBK010000002">
    <property type="protein sequence ID" value="KAK5648988.1"/>
    <property type="molecule type" value="Genomic_DNA"/>
</dbReference>
<proteinExistence type="predicted"/>
<accession>A0AAN7VT60</accession>
<dbReference type="Proteomes" id="UP001329430">
    <property type="component" value="Chromosome 2"/>
</dbReference>
<keyword evidence="2" id="KW-0472">Membrane</keyword>
<evidence type="ECO:0000256" key="2">
    <source>
        <dbReference type="SAM" id="Phobius"/>
    </source>
</evidence>